<keyword evidence="4" id="KW-1003">Cell membrane</keyword>
<dbReference type="PANTHER" id="PTHR34296:SF2">
    <property type="entry name" value="ABC TRANSPORTER GUANOSINE-BINDING PROTEIN NUPN"/>
    <property type="match status" value="1"/>
</dbReference>
<name>H9UIC1_SPIAZ</name>
<sequence length="366" mass="39362">MMKKTAVVRIMPMLVVLLAAIGLMMVSCTGEDADSDMLRVGMVTDAGTIDDKSFNQGTWEGILAAERDMDITIRYLQPTGTTEADYVTEITNLRDAGFQLIITPGFKFETAVFRMQDRYPEVNFVLIDGVPNNGVFDDTYEQKVADNTVAVFFAEHEAGFLAGVAAALELQSGEFGFIGGMEIPPVQKFNWGYQQGIAYANANLGTDISIVRQNVIYQGTFDDVAAGQQIAAQMFDRGVDVIFVAAGGVGVGAINEAKARAGQGAWIIGVDADQYDEGIYRDNDSIILTSAMKRVDTVAYDMIAAQLAGEFPGGETLMFDASNDGIGLPDENPNLSAEVLAQVDQVLQGLRDGSIVVSAEQGNLIR</sequence>
<evidence type="ECO:0000256" key="8">
    <source>
        <dbReference type="ARBA" id="ARBA00023288"/>
    </source>
</evidence>
<dbReference type="HOGENOM" id="CLU_038813_0_2_12"/>
<evidence type="ECO:0000256" key="6">
    <source>
        <dbReference type="ARBA" id="ARBA00023136"/>
    </source>
</evidence>
<keyword evidence="5" id="KW-0732">Signal</keyword>
<evidence type="ECO:0000256" key="2">
    <source>
        <dbReference type="ARBA" id="ARBA00008610"/>
    </source>
</evidence>
<dbReference type="InterPro" id="IPR028082">
    <property type="entry name" value="Peripla_BP_I"/>
</dbReference>
<dbReference type="InterPro" id="IPR003760">
    <property type="entry name" value="PnrA-like"/>
</dbReference>
<comment type="subcellular location">
    <subcellularLocation>
        <location evidence="1">Cell membrane</location>
        <topology evidence="1">Lipid-anchor</topology>
    </subcellularLocation>
</comment>
<organism evidence="10 11">
    <name type="scientific">Spirochaeta africana (strain ATCC 700263 / DSM 8902 / Z-7692)</name>
    <dbReference type="NCBI Taxonomy" id="889378"/>
    <lineage>
        <taxon>Bacteria</taxon>
        <taxon>Pseudomonadati</taxon>
        <taxon>Spirochaetota</taxon>
        <taxon>Spirochaetia</taxon>
        <taxon>Spirochaetales</taxon>
        <taxon>Spirochaetaceae</taxon>
        <taxon>Spirochaeta</taxon>
    </lineage>
</organism>
<evidence type="ECO:0000256" key="1">
    <source>
        <dbReference type="ARBA" id="ARBA00004193"/>
    </source>
</evidence>
<dbReference type="PANTHER" id="PTHR34296">
    <property type="entry name" value="TRANSCRIPTIONAL ACTIVATOR PROTEIN MED"/>
    <property type="match status" value="1"/>
</dbReference>
<dbReference type="Gene3D" id="3.40.50.2300">
    <property type="match status" value="2"/>
</dbReference>
<evidence type="ECO:0000256" key="3">
    <source>
        <dbReference type="ARBA" id="ARBA00022448"/>
    </source>
</evidence>
<evidence type="ECO:0000313" key="11">
    <source>
        <dbReference type="Proteomes" id="UP000007383"/>
    </source>
</evidence>
<comment type="similarity">
    <text evidence="2">Belongs to the BMP lipoprotein family.</text>
</comment>
<dbReference type="SUPFAM" id="SSF53822">
    <property type="entry name" value="Periplasmic binding protein-like I"/>
    <property type="match status" value="1"/>
</dbReference>
<dbReference type="AlphaFoldDB" id="H9UIC1"/>
<keyword evidence="6" id="KW-0472">Membrane</keyword>
<dbReference type="OrthoDB" id="9769871at2"/>
<evidence type="ECO:0000313" key="10">
    <source>
        <dbReference type="EMBL" id="AFG37264.1"/>
    </source>
</evidence>
<keyword evidence="3" id="KW-0813">Transport</keyword>
<dbReference type="EMBL" id="CP003282">
    <property type="protein sequence ID" value="AFG37264.1"/>
    <property type="molecule type" value="Genomic_DNA"/>
</dbReference>
<keyword evidence="7" id="KW-0564">Palmitate</keyword>
<gene>
    <name evidence="10" type="ordered locus">Spiaf_1185</name>
</gene>
<dbReference type="Proteomes" id="UP000007383">
    <property type="component" value="Chromosome"/>
</dbReference>
<dbReference type="PATRIC" id="fig|889378.3.peg.1186"/>
<dbReference type="CDD" id="cd06354">
    <property type="entry name" value="PBP1_PrnA-like"/>
    <property type="match status" value="1"/>
</dbReference>
<protein>
    <submittedName>
        <fullName evidence="10">Putative ABC-type transport system, periplasmic component/surface lipoprotein</fullName>
    </submittedName>
</protein>
<accession>H9UIC1</accession>
<proteinExistence type="inferred from homology"/>
<keyword evidence="11" id="KW-1185">Reference proteome</keyword>
<dbReference type="InterPro" id="IPR050957">
    <property type="entry name" value="BMP_lipoprotein"/>
</dbReference>
<feature type="domain" description="ABC transporter substrate-binding protein PnrA-like" evidence="9">
    <location>
        <begin position="40"/>
        <end position="346"/>
    </location>
</feature>
<dbReference type="RefSeq" id="WP_014455253.1">
    <property type="nucleotide sequence ID" value="NC_017098.1"/>
</dbReference>
<dbReference type="KEGG" id="sfc:Spiaf_1185"/>
<evidence type="ECO:0000256" key="7">
    <source>
        <dbReference type="ARBA" id="ARBA00023139"/>
    </source>
</evidence>
<evidence type="ECO:0000256" key="5">
    <source>
        <dbReference type="ARBA" id="ARBA00022729"/>
    </source>
</evidence>
<dbReference type="Pfam" id="PF02608">
    <property type="entry name" value="Bmp"/>
    <property type="match status" value="1"/>
</dbReference>
<dbReference type="GO" id="GO:0005886">
    <property type="term" value="C:plasma membrane"/>
    <property type="evidence" value="ECO:0007669"/>
    <property type="project" value="UniProtKB-SubCell"/>
</dbReference>
<dbReference type="eggNOG" id="COG1744">
    <property type="taxonomic scope" value="Bacteria"/>
</dbReference>
<dbReference type="PROSITE" id="PS51257">
    <property type="entry name" value="PROKAR_LIPOPROTEIN"/>
    <property type="match status" value="1"/>
</dbReference>
<reference evidence="11" key="1">
    <citation type="journal article" date="2013" name="Stand. Genomic Sci.">
        <title>Complete genome sequence of the halophilic bacterium Spirochaeta africana type strain (Z-7692(T)) from the alkaline Lake Magadi in the East African Rift.</title>
        <authorList>
            <person name="Liolos K."/>
            <person name="Abt B."/>
            <person name="Scheuner C."/>
            <person name="Teshima H."/>
            <person name="Held B."/>
            <person name="Lapidus A."/>
            <person name="Nolan M."/>
            <person name="Lucas S."/>
            <person name="Deshpande S."/>
            <person name="Cheng J.F."/>
            <person name="Tapia R."/>
            <person name="Goodwin L.A."/>
            <person name="Pitluck S."/>
            <person name="Pagani I."/>
            <person name="Ivanova N."/>
            <person name="Mavromatis K."/>
            <person name="Mikhailova N."/>
            <person name="Huntemann M."/>
            <person name="Pati A."/>
            <person name="Chen A."/>
            <person name="Palaniappan K."/>
            <person name="Land M."/>
            <person name="Rohde M."/>
            <person name="Tindall B.J."/>
            <person name="Detter J.C."/>
            <person name="Goker M."/>
            <person name="Bristow J."/>
            <person name="Eisen J.A."/>
            <person name="Markowitz V."/>
            <person name="Hugenholtz P."/>
            <person name="Woyke T."/>
            <person name="Klenk H.P."/>
            <person name="Kyrpides N.C."/>
        </authorList>
    </citation>
    <scope>NUCLEOTIDE SEQUENCE</scope>
    <source>
        <strain evidence="11">ATCC 700263 / DSM 8902 / Z-7692</strain>
    </source>
</reference>
<dbReference type="STRING" id="889378.Spiaf_1185"/>
<keyword evidence="8 10" id="KW-0449">Lipoprotein</keyword>
<evidence type="ECO:0000259" key="9">
    <source>
        <dbReference type="Pfam" id="PF02608"/>
    </source>
</evidence>
<evidence type="ECO:0000256" key="4">
    <source>
        <dbReference type="ARBA" id="ARBA00022475"/>
    </source>
</evidence>